<evidence type="ECO:0000256" key="1">
    <source>
        <dbReference type="ARBA" id="ARBA00022553"/>
    </source>
</evidence>
<dbReference type="FunFam" id="3.40.50.2300:FF:000018">
    <property type="entry name" value="DNA-binding transcriptional regulator NtrC"/>
    <property type="match status" value="1"/>
</dbReference>
<keyword evidence="2" id="KW-0547">Nucleotide-binding</keyword>
<dbReference type="InterPro" id="IPR025943">
    <property type="entry name" value="Sigma_54_int_dom_ATP-bd_2"/>
</dbReference>
<keyword evidence="6" id="KW-0804">Transcription</keyword>
<dbReference type="PROSITE" id="PS00688">
    <property type="entry name" value="SIGMA54_INTERACT_3"/>
    <property type="match status" value="1"/>
</dbReference>
<dbReference type="Pfam" id="PF25601">
    <property type="entry name" value="AAA_lid_14"/>
    <property type="match status" value="1"/>
</dbReference>
<dbReference type="InterPro" id="IPR001789">
    <property type="entry name" value="Sig_transdc_resp-reg_receiver"/>
</dbReference>
<dbReference type="AlphaFoldDB" id="A0A3B1CJ82"/>
<name>A0A3B1CJ82_9ZZZZ</name>
<dbReference type="PANTHER" id="PTHR32071">
    <property type="entry name" value="TRANSCRIPTIONAL REGULATORY PROTEIN"/>
    <property type="match status" value="1"/>
</dbReference>
<dbReference type="InterPro" id="IPR002197">
    <property type="entry name" value="HTH_Fis"/>
</dbReference>
<keyword evidence="1" id="KW-0597">Phosphoprotein</keyword>
<sequence length="452" mass="52157">MAEADRISILVVEDEQDMREFLRDILLEHGYAVETASNGHDALALMQRRRFQIVISDIKMPVMDGLSFLDRTRTGNGLSPFVILITAFGNIDDTVKLMDRGAYDYIIKPFKMEQILVAVKKAVRELEMRKRLQELEEMTAKRYSFHNLAGKSPAMTKIFTFIEKIVDSGGNVLIEGETGTGKEMIARAIHLCSQRKEKPFVPVNCASIPGGLLESELFGHVRGAFTDAKNDKKGLFLEADKGTLLLDEITEMPVTLQPKLLRALQERQVKPVGSNKYIPFDVRIISATNRNLREEVRAGRFREDLYYRLNIFRIELPPLRQRREDIPVLVQEFLNRYEQKEKKTRISSEVMRFLMDYPWPGNIRELENVIERSVYLSEDGVVRIKDLPDEMLATGSAEEGFRFTEEKSLDELQRQYIEHILERCGGNKKRAAEILGVNRKTIYRKLLEIRNR</sequence>
<dbReference type="GO" id="GO:0005524">
    <property type="term" value="F:ATP binding"/>
    <property type="evidence" value="ECO:0007669"/>
    <property type="project" value="UniProtKB-KW"/>
</dbReference>
<feature type="domain" description="Response regulatory" evidence="8">
    <location>
        <begin position="8"/>
        <end position="123"/>
    </location>
</feature>
<dbReference type="GO" id="GO:0006355">
    <property type="term" value="P:regulation of DNA-templated transcription"/>
    <property type="evidence" value="ECO:0007669"/>
    <property type="project" value="InterPro"/>
</dbReference>
<dbReference type="SUPFAM" id="SSF52540">
    <property type="entry name" value="P-loop containing nucleoside triphosphate hydrolases"/>
    <property type="match status" value="1"/>
</dbReference>
<dbReference type="InterPro" id="IPR058031">
    <property type="entry name" value="AAA_lid_NorR"/>
</dbReference>
<keyword evidence="5" id="KW-0238">DNA-binding</keyword>
<gene>
    <name evidence="9" type="ORF">MNBD_NITROSPIRAE02-932</name>
</gene>
<dbReference type="FunFam" id="3.40.50.300:FF:000006">
    <property type="entry name" value="DNA-binding transcriptional regulator NtrC"/>
    <property type="match status" value="1"/>
</dbReference>
<dbReference type="SUPFAM" id="SSF46689">
    <property type="entry name" value="Homeodomain-like"/>
    <property type="match status" value="1"/>
</dbReference>
<dbReference type="PROSITE" id="PS00675">
    <property type="entry name" value="SIGMA54_INTERACT_1"/>
    <property type="match status" value="1"/>
</dbReference>
<dbReference type="Pfam" id="PF00072">
    <property type="entry name" value="Response_reg"/>
    <property type="match status" value="1"/>
</dbReference>
<dbReference type="InterPro" id="IPR009057">
    <property type="entry name" value="Homeodomain-like_sf"/>
</dbReference>
<dbReference type="CDD" id="cd00009">
    <property type="entry name" value="AAA"/>
    <property type="match status" value="1"/>
</dbReference>
<dbReference type="SMART" id="SM00448">
    <property type="entry name" value="REC"/>
    <property type="match status" value="1"/>
</dbReference>
<dbReference type="InterPro" id="IPR025944">
    <property type="entry name" value="Sigma_54_int_dom_CS"/>
</dbReference>
<reference evidence="9" key="1">
    <citation type="submission" date="2018-06" db="EMBL/GenBank/DDBJ databases">
        <authorList>
            <person name="Zhirakovskaya E."/>
        </authorList>
    </citation>
    <scope>NUCLEOTIDE SEQUENCE</scope>
</reference>
<dbReference type="InterPro" id="IPR011006">
    <property type="entry name" value="CheY-like_superfamily"/>
</dbReference>
<keyword evidence="3" id="KW-0067">ATP-binding</keyword>
<dbReference type="PROSITE" id="PS00676">
    <property type="entry name" value="SIGMA54_INTERACT_2"/>
    <property type="match status" value="1"/>
</dbReference>
<evidence type="ECO:0000256" key="6">
    <source>
        <dbReference type="ARBA" id="ARBA00023163"/>
    </source>
</evidence>
<protein>
    <submittedName>
        <fullName evidence="9">Response regulator of zinc sigma-54-dependent two-component system</fullName>
    </submittedName>
</protein>
<dbReference type="Gene3D" id="1.10.10.60">
    <property type="entry name" value="Homeodomain-like"/>
    <property type="match status" value="1"/>
</dbReference>
<dbReference type="PROSITE" id="PS50045">
    <property type="entry name" value="SIGMA54_INTERACT_4"/>
    <property type="match status" value="1"/>
</dbReference>
<dbReference type="SMART" id="SM00382">
    <property type="entry name" value="AAA"/>
    <property type="match status" value="1"/>
</dbReference>
<dbReference type="EMBL" id="UOGH01000081">
    <property type="protein sequence ID" value="VAX28292.1"/>
    <property type="molecule type" value="Genomic_DNA"/>
</dbReference>
<dbReference type="PRINTS" id="PR01590">
    <property type="entry name" value="HTHFIS"/>
</dbReference>
<dbReference type="InterPro" id="IPR002078">
    <property type="entry name" value="Sigma_54_int"/>
</dbReference>
<evidence type="ECO:0000256" key="4">
    <source>
        <dbReference type="ARBA" id="ARBA00023015"/>
    </source>
</evidence>
<feature type="domain" description="Sigma-54 factor interaction" evidence="7">
    <location>
        <begin position="148"/>
        <end position="375"/>
    </location>
</feature>
<keyword evidence="4" id="KW-0805">Transcription regulation</keyword>
<organism evidence="9">
    <name type="scientific">hydrothermal vent metagenome</name>
    <dbReference type="NCBI Taxonomy" id="652676"/>
    <lineage>
        <taxon>unclassified sequences</taxon>
        <taxon>metagenomes</taxon>
        <taxon>ecological metagenomes</taxon>
    </lineage>
</organism>
<evidence type="ECO:0000256" key="5">
    <source>
        <dbReference type="ARBA" id="ARBA00023125"/>
    </source>
</evidence>
<evidence type="ECO:0000259" key="7">
    <source>
        <dbReference type="PROSITE" id="PS50045"/>
    </source>
</evidence>
<dbReference type="InterPro" id="IPR025662">
    <property type="entry name" value="Sigma_54_int_dom_ATP-bd_1"/>
</dbReference>
<evidence type="ECO:0000256" key="2">
    <source>
        <dbReference type="ARBA" id="ARBA00022741"/>
    </source>
</evidence>
<dbReference type="Gene3D" id="3.40.50.300">
    <property type="entry name" value="P-loop containing nucleotide triphosphate hydrolases"/>
    <property type="match status" value="1"/>
</dbReference>
<dbReference type="InterPro" id="IPR027417">
    <property type="entry name" value="P-loop_NTPase"/>
</dbReference>
<dbReference type="Pfam" id="PF02954">
    <property type="entry name" value="HTH_8"/>
    <property type="match status" value="1"/>
</dbReference>
<dbReference type="GO" id="GO:0000160">
    <property type="term" value="P:phosphorelay signal transduction system"/>
    <property type="evidence" value="ECO:0007669"/>
    <property type="project" value="InterPro"/>
</dbReference>
<dbReference type="SUPFAM" id="SSF52172">
    <property type="entry name" value="CheY-like"/>
    <property type="match status" value="1"/>
</dbReference>
<evidence type="ECO:0000313" key="9">
    <source>
        <dbReference type="EMBL" id="VAX28292.1"/>
    </source>
</evidence>
<proteinExistence type="predicted"/>
<dbReference type="GO" id="GO:0043565">
    <property type="term" value="F:sequence-specific DNA binding"/>
    <property type="evidence" value="ECO:0007669"/>
    <property type="project" value="InterPro"/>
</dbReference>
<dbReference type="Pfam" id="PF00158">
    <property type="entry name" value="Sigma54_activat"/>
    <property type="match status" value="1"/>
</dbReference>
<dbReference type="Gene3D" id="1.10.8.60">
    <property type="match status" value="1"/>
</dbReference>
<evidence type="ECO:0000256" key="3">
    <source>
        <dbReference type="ARBA" id="ARBA00022840"/>
    </source>
</evidence>
<dbReference type="Gene3D" id="3.40.50.2300">
    <property type="match status" value="1"/>
</dbReference>
<dbReference type="InterPro" id="IPR003593">
    <property type="entry name" value="AAA+_ATPase"/>
</dbReference>
<accession>A0A3B1CJ82</accession>
<dbReference type="PROSITE" id="PS50110">
    <property type="entry name" value="RESPONSE_REGULATORY"/>
    <property type="match status" value="1"/>
</dbReference>
<evidence type="ECO:0000259" key="8">
    <source>
        <dbReference type="PROSITE" id="PS50110"/>
    </source>
</evidence>